<evidence type="ECO:0000256" key="1">
    <source>
        <dbReference type="ARBA" id="ARBA00009550"/>
    </source>
</evidence>
<keyword evidence="5" id="KW-1185">Reference proteome</keyword>
<feature type="region of interest" description="Disordered" evidence="3">
    <location>
        <begin position="1"/>
        <end position="80"/>
    </location>
</feature>
<organism evidence="4 5">
    <name type="scientific">Sporothrix epigloea</name>
    <dbReference type="NCBI Taxonomy" id="1892477"/>
    <lineage>
        <taxon>Eukaryota</taxon>
        <taxon>Fungi</taxon>
        <taxon>Dikarya</taxon>
        <taxon>Ascomycota</taxon>
        <taxon>Pezizomycotina</taxon>
        <taxon>Sordariomycetes</taxon>
        <taxon>Sordariomycetidae</taxon>
        <taxon>Ophiostomatales</taxon>
        <taxon>Ophiostomataceae</taxon>
        <taxon>Sporothrix</taxon>
    </lineage>
</organism>
<name>A0ABP0DCP0_9PEZI</name>
<evidence type="ECO:0000256" key="2">
    <source>
        <dbReference type="SAM" id="Coils"/>
    </source>
</evidence>
<comment type="caution">
    <text evidence="4">The sequence shown here is derived from an EMBL/GenBank/DDBJ whole genome shotgun (WGS) entry which is preliminary data.</text>
</comment>
<gene>
    <name evidence="4" type="ORF">SEPCBS57363_001293</name>
</gene>
<dbReference type="PANTHER" id="PTHR16127:SF13">
    <property type="entry name" value="GH01188P"/>
    <property type="match status" value="1"/>
</dbReference>
<feature type="region of interest" description="Disordered" evidence="3">
    <location>
        <begin position="145"/>
        <end position="171"/>
    </location>
</feature>
<feature type="compositionally biased region" description="Pro residues" evidence="3">
    <location>
        <begin position="36"/>
        <end position="50"/>
    </location>
</feature>
<evidence type="ECO:0000256" key="3">
    <source>
        <dbReference type="SAM" id="MobiDB-lite"/>
    </source>
</evidence>
<dbReference type="PANTHER" id="PTHR16127">
    <property type="entry name" value="TAXILIN"/>
    <property type="match status" value="1"/>
</dbReference>
<evidence type="ECO:0008006" key="6">
    <source>
        <dbReference type="Google" id="ProtNLM"/>
    </source>
</evidence>
<proteinExistence type="inferred from homology"/>
<dbReference type="Pfam" id="PF09728">
    <property type="entry name" value="Taxilin"/>
    <property type="match status" value="1"/>
</dbReference>
<reference evidence="4 5" key="1">
    <citation type="submission" date="2024-01" db="EMBL/GenBank/DDBJ databases">
        <authorList>
            <person name="Allen C."/>
            <person name="Tagirdzhanova G."/>
        </authorList>
    </citation>
    <scope>NUCLEOTIDE SEQUENCE [LARGE SCALE GENOMIC DNA]</scope>
    <source>
        <strain evidence="4 5">CBS 573.63</strain>
    </source>
</reference>
<feature type="compositionally biased region" description="Polar residues" evidence="3">
    <location>
        <begin position="1"/>
        <end position="11"/>
    </location>
</feature>
<protein>
    <recommendedName>
        <fullName evidence="6">Alpha-taxilin</fullName>
    </recommendedName>
</protein>
<evidence type="ECO:0000313" key="4">
    <source>
        <dbReference type="EMBL" id="CAK7264872.1"/>
    </source>
</evidence>
<keyword evidence="2" id="KW-0175">Coiled coil</keyword>
<evidence type="ECO:0000313" key="5">
    <source>
        <dbReference type="Proteomes" id="UP001642501"/>
    </source>
</evidence>
<accession>A0ABP0DCP0</accession>
<feature type="coiled-coil region" evidence="2">
    <location>
        <begin position="282"/>
        <end position="326"/>
    </location>
</feature>
<feature type="compositionally biased region" description="Low complexity" evidence="3">
    <location>
        <begin position="51"/>
        <end position="66"/>
    </location>
</feature>
<dbReference type="EMBL" id="CAWUOM010000013">
    <property type="protein sequence ID" value="CAK7264872.1"/>
    <property type="molecule type" value="Genomic_DNA"/>
</dbReference>
<dbReference type="Proteomes" id="UP001642501">
    <property type="component" value="Unassembled WGS sequence"/>
</dbReference>
<dbReference type="InterPro" id="IPR026183">
    <property type="entry name" value="Taxilin_fam"/>
</dbReference>
<sequence length="334" mass="38135">MSTPSSHTRPATNGAMAHTDESTAMTNGHAHDTRPAPSPPPPPPPPPPPAAVASGSAQAPPAASKAKAARRQPNVASNEASKLVAQKIAQLELDQAGEKDQELEIEKEVRRANRELHNQTAKMDAVQKADHLSRRCTELLHEMKRHERENLKNKKRADQLQKERDQSRTELNKTVSLKEKLEKLCRELQKENNKLKVFLTKTRGNANEVSNLNTWDQKYATLLQKLDDLQEEKDNPKKQVIDVGLEELFRQRFKSLIDQYELRELHFHSLMRTKELEVQYNMARYERERRRVEGEVALSQRLNGQVQDLQKVEARLQAEMKLILEKIEQAGLPT</sequence>
<comment type="similarity">
    <text evidence="1">Belongs to the taxilin family.</text>
</comment>